<proteinExistence type="predicted"/>
<name>A0A513X036_9BASI</name>
<dbReference type="GeneID" id="41039219"/>
<organism evidence="1">
    <name type="scientific">Austropuccinia psidii</name>
    <dbReference type="NCBI Taxonomy" id="181123"/>
    <lineage>
        <taxon>Eukaryota</taxon>
        <taxon>Fungi</taxon>
        <taxon>Dikarya</taxon>
        <taxon>Basidiomycota</taxon>
        <taxon>Pucciniomycotina</taxon>
        <taxon>Pucciniomycetes</taxon>
        <taxon>Pucciniales</taxon>
        <taxon>Sphaerophragmiaceae</taxon>
        <taxon>Austropuccinia</taxon>
    </lineage>
</organism>
<keyword evidence="1" id="KW-0496">Mitochondrion</keyword>
<protein>
    <submittedName>
        <fullName evidence="1">Uncharacterized protein</fullName>
    </submittedName>
</protein>
<dbReference type="AlphaFoldDB" id="A0A513X036"/>
<reference evidence="1" key="1">
    <citation type="journal article" date="2019" name="Fungal Genet. Biol.">
        <title>The unrevealing high variability on non conserved core of Austropuccinia psidii and other rust mitochondrial genomes.</title>
        <authorList>
            <person name="de Almeida J.R."/>
            <person name="Riano Pachon D.M."/>
            <person name="Franceschine L.M."/>
            <person name="Batista dos Santos I."/>
            <person name="da Silva Lopes M."/>
            <person name="Avelino de Andrade P."/>
            <person name="de Barros Monteiro-Vitorello C."/>
            <person name="Labate C.A."/>
            <person name="Quecine M.C."/>
        </authorList>
    </citation>
    <scope>NUCLEOTIDE SEQUENCE</scope>
    <source>
        <strain evidence="1">MF-1</strain>
    </source>
</reference>
<dbReference type="EMBL" id="MN018834">
    <property type="protein sequence ID" value="QDH07297.1"/>
    <property type="molecule type" value="Genomic_DNA"/>
</dbReference>
<dbReference type="RefSeq" id="YP_009681248.1">
    <property type="nucleotide sequence ID" value="NC_044121.1"/>
</dbReference>
<gene>
    <name evidence="1" type="primary">orf123</name>
</gene>
<sequence length="123" mass="13628">MLLTRSPIQTAAYHPLAGGYHQSHLHSSYVYPLVASPPRGLLFEPPGVNPYSLISYLNSTPVITLLLSIHCTSLFLTSSPITHLIISPVKVPHWFIPPLIVLYKHPQLLASYHEKHSTLSAIT</sequence>
<evidence type="ECO:0000313" key="1">
    <source>
        <dbReference type="EMBL" id="QDH07297.1"/>
    </source>
</evidence>
<geneLocation type="mitochondrion" evidence="1"/>
<accession>A0A513X036</accession>